<dbReference type="SMART" id="SM00091">
    <property type="entry name" value="PAS"/>
    <property type="match status" value="1"/>
</dbReference>
<keyword evidence="1" id="KW-0472">Membrane</keyword>
<evidence type="ECO:0000259" key="2">
    <source>
        <dbReference type="PROSITE" id="PS50112"/>
    </source>
</evidence>
<dbReference type="InterPro" id="IPR035965">
    <property type="entry name" value="PAS-like_dom_sf"/>
</dbReference>
<keyword evidence="1" id="KW-0812">Transmembrane</keyword>
<dbReference type="CDD" id="cd01949">
    <property type="entry name" value="GGDEF"/>
    <property type="match status" value="1"/>
</dbReference>
<feature type="transmembrane region" description="Helical" evidence="1">
    <location>
        <begin position="302"/>
        <end position="321"/>
    </location>
</feature>
<dbReference type="SMART" id="SM00267">
    <property type="entry name" value="GGDEF"/>
    <property type="match status" value="1"/>
</dbReference>
<organism evidence="5 6">
    <name type="scientific">Thauera mechernichensis</name>
    <dbReference type="NCBI Taxonomy" id="82788"/>
    <lineage>
        <taxon>Bacteria</taxon>
        <taxon>Pseudomonadati</taxon>
        <taxon>Pseudomonadota</taxon>
        <taxon>Betaproteobacteria</taxon>
        <taxon>Rhodocyclales</taxon>
        <taxon>Zoogloeaceae</taxon>
        <taxon>Thauera</taxon>
    </lineage>
</organism>
<proteinExistence type="predicted"/>
<dbReference type="NCBIfam" id="TIGR00254">
    <property type="entry name" value="GGDEF"/>
    <property type="match status" value="1"/>
</dbReference>
<dbReference type="InterPro" id="IPR029787">
    <property type="entry name" value="Nucleotide_cyclase"/>
</dbReference>
<dbReference type="PROSITE" id="PS50883">
    <property type="entry name" value="EAL"/>
    <property type="match status" value="1"/>
</dbReference>
<dbReference type="SUPFAM" id="SSF55785">
    <property type="entry name" value="PYP-like sensor domain (PAS domain)"/>
    <property type="match status" value="1"/>
</dbReference>
<feature type="domain" description="PAS" evidence="2">
    <location>
        <begin position="386"/>
        <end position="437"/>
    </location>
</feature>
<dbReference type="PANTHER" id="PTHR44757:SF4">
    <property type="entry name" value="DIGUANYLATE CYCLASE DGCE-RELATED"/>
    <property type="match status" value="1"/>
</dbReference>
<dbReference type="Proteomes" id="UP001597158">
    <property type="component" value="Unassembled WGS sequence"/>
</dbReference>
<evidence type="ECO:0000259" key="4">
    <source>
        <dbReference type="PROSITE" id="PS50887"/>
    </source>
</evidence>
<keyword evidence="6" id="KW-1185">Reference proteome</keyword>
<evidence type="ECO:0000256" key="1">
    <source>
        <dbReference type="SAM" id="Phobius"/>
    </source>
</evidence>
<dbReference type="InterPro" id="IPR052155">
    <property type="entry name" value="Biofilm_reg_signaling"/>
</dbReference>
<dbReference type="InterPro" id="IPR043128">
    <property type="entry name" value="Rev_trsase/Diguanyl_cyclase"/>
</dbReference>
<keyword evidence="1" id="KW-1133">Transmembrane helix</keyword>
<dbReference type="CDD" id="cd01948">
    <property type="entry name" value="EAL"/>
    <property type="match status" value="1"/>
</dbReference>
<feature type="transmembrane region" description="Helical" evidence="1">
    <location>
        <begin position="333"/>
        <end position="354"/>
    </location>
</feature>
<dbReference type="SUPFAM" id="SSF141868">
    <property type="entry name" value="EAL domain-like"/>
    <property type="match status" value="1"/>
</dbReference>
<dbReference type="Gene3D" id="3.30.70.270">
    <property type="match status" value="1"/>
</dbReference>
<name>A0ABW3WAW6_9RHOO</name>
<dbReference type="SMART" id="SM01080">
    <property type="entry name" value="CHASE2"/>
    <property type="match status" value="1"/>
</dbReference>
<dbReference type="Pfam" id="PF08448">
    <property type="entry name" value="PAS_4"/>
    <property type="match status" value="1"/>
</dbReference>
<dbReference type="InterPro" id="IPR013656">
    <property type="entry name" value="PAS_4"/>
</dbReference>
<dbReference type="InterPro" id="IPR007890">
    <property type="entry name" value="CHASE2"/>
</dbReference>
<dbReference type="Pfam" id="PF00563">
    <property type="entry name" value="EAL"/>
    <property type="match status" value="1"/>
</dbReference>
<dbReference type="RefSeq" id="WP_277833932.1">
    <property type="nucleotide sequence ID" value="NZ_JARQZE010000010.1"/>
</dbReference>
<accession>A0ABW3WAW6</accession>
<dbReference type="InterPro" id="IPR001633">
    <property type="entry name" value="EAL_dom"/>
</dbReference>
<dbReference type="InterPro" id="IPR000160">
    <property type="entry name" value="GGDEF_dom"/>
</dbReference>
<dbReference type="Pfam" id="PF00990">
    <property type="entry name" value="GGDEF"/>
    <property type="match status" value="1"/>
</dbReference>
<dbReference type="Pfam" id="PF05226">
    <property type="entry name" value="CHASE2"/>
    <property type="match status" value="1"/>
</dbReference>
<dbReference type="PROSITE" id="PS50887">
    <property type="entry name" value="GGDEF"/>
    <property type="match status" value="1"/>
</dbReference>
<dbReference type="InterPro" id="IPR000014">
    <property type="entry name" value="PAS"/>
</dbReference>
<evidence type="ECO:0000259" key="3">
    <source>
        <dbReference type="PROSITE" id="PS50883"/>
    </source>
</evidence>
<dbReference type="CDD" id="cd00130">
    <property type="entry name" value="PAS"/>
    <property type="match status" value="1"/>
</dbReference>
<dbReference type="PROSITE" id="PS51257">
    <property type="entry name" value="PROKAR_LIPOPROTEIN"/>
    <property type="match status" value="1"/>
</dbReference>
<protein>
    <submittedName>
        <fullName evidence="5">EAL domain-containing protein</fullName>
    </submittedName>
</protein>
<feature type="domain" description="EAL" evidence="3">
    <location>
        <begin position="687"/>
        <end position="941"/>
    </location>
</feature>
<gene>
    <name evidence="5" type="ORF">ACFQ4M_05575</name>
</gene>
<dbReference type="PANTHER" id="PTHR44757">
    <property type="entry name" value="DIGUANYLATE CYCLASE DGCP"/>
    <property type="match status" value="1"/>
</dbReference>
<reference evidence="6" key="1">
    <citation type="journal article" date="2019" name="Int. J. Syst. Evol. Microbiol.">
        <title>The Global Catalogue of Microorganisms (GCM) 10K type strain sequencing project: providing services to taxonomists for standard genome sequencing and annotation.</title>
        <authorList>
            <consortium name="The Broad Institute Genomics Platform"/>
            <consortium name="The Broad Institute Genome Sequencing Center for Infectious Disease"/>
            <person name="Wu L."/>
            <person name="Ma J."/>
        </authorList>
    </citation>
    <scope>NUCLEOTIDE SEQUENCE [LARGE SCALE GENOMIC DNA]</scope>
    <source>
        <strain evidence="6">CCUG 48884</strain>
    </source>
</reference>
<evidence type="ECO:0000313" key="5">
    <source>
        <dbReference type="EMBL" id="MFD1263046.1"/>
    </source>
</evidence>
<dbReference type="InterPro" id="IPR035919">
    <property type="entry name" value="EAL_sf"/>
</dbReference>
<dbReference type="NCBIfam" id="TIGR00229">
    <property type="entry name" value="sensory_box"/>
    <property type="match status" value="1"/>
</dbReference>
<dbReference type="Gene3D" id="3.20.20.450">
    <property type="entry name" value="EAL domain"/>
    <property type="match status" value="1"/>
</dbReference>
<dbReference type="SUPFAM" id="SSF55073">
    <property type="entry name" value="Nucleotide cyclase"/>
    <property type="match status" value="1"/>
</dbReference>
<dbReference type="PROSITE" id="PS50112">
    <property type="entry name" value="PAS"/>
    <property type="match status" value="1"/>
</dbReference>
<dbReference type="SMART" id="SM00052">
    <property type="entry name" value="EAL"/>
    <property type="match status" value="1"/>
</dbReference>
<feature type="domain" description="GGDEF" evidence="4">
    <location>
        <begin position="544"/>
        <end position="678"/>
    </location>
</feature>
<dbReference type="Gene3D" id="3.30.450.20">
    <property type="entry name" value="PAS domain"/>
    <property type="match status" value="1"/>
</dbReference>
<comment type="caution">
    <text evidence="5">The sequence shown here is derived from an EMBL/GenBank/DDBJ whole genome shotgun (WGS) entry which is preliminary data.</text>
</comment>
<dbReference type="EMBL" id="JBHTMC010000010">
    <property type="protein sequence ID" value="MFD1263046.1"/>
    <property type="molecule type" value="Genomic_DNA"/>
</dbReference>
<sequence>MTLRWRPTALGRRSGWLVSALFACALALFPPGVIQRADLLLFDTLEPWFRAPALPTESTVIAIDEATLAAMGRWPWNRAVHAELIDRLTAVGVSSIAMAILFPESAPGDTELAEAMQASGRVILAVAPHAGTTTEGMFELLPVDTLRASAAALGHVDVEIDIDGLSRRTYRLAGSGQPRWDALAVAALRHPGSGEPSGLNARARAGLQQVVQRPLWVRQGELLLPFPDTRGRPEVVSYYTLLSRPEQVRRLEGRTVFIGATASGIDAGLATPSAAHGGNMPAVEFHARAFEALRSGLTYNSAAAGLALALCLTVISLAALLRPQAGTRGKLLLGGLLLVPPLLSGAVLGTFQLWIPPASAMAGLLLGAALWFLSVLRHTQGSLAQARHDADATLRSIADAVLTIDEDARVVLLNPVAERLTGATLDSARGTPVGELIRDFTDQSAVVVETILGCLKHRQAIRLPEPIAWQAVSGKHHALRLTATPVGGEGEGAVLVFHDVTETLAITARLQHEATHDVLTGLPNRALLLDRLHQALANAQRRGSLVALLFVDLDRFKRINDSLGHYVGDQVLQVVAERLTASVRSGDTVARWGGDEFIILMDHLRDRSAVVAVAGKLLDLLEREVETQGESGLVLSCSIGISVGPADSSDAETLLSMADKAMYRGKLEGGSRYTFYSPEMNTWSRDRLNLEAALRKGLGNDEFELFYQPQIDIRSGRLAGLESLIRWHRPGSGLVRPDLFIAAAEESGLITNIGEWVLNAATHQAARWSADGLVPVPIAVNVSVRQCTDMSVVDTIRHALRDSGMDPRQLKIEVTESTAMHDPERVAELLHRIHALGVGVAVDDFGTGYSSLSLLKRFPISELKIDKSFVIDLAEDNDDAAIVRGTIALAHSLGMRVVAEGVETELQLRFLARHGCNVAQGFLFAQPLPTAEIRHWLKMPPPHAQRAIEGLQHARAGAPGTNGDG</sequence>
<evidence type="ECO:0000313" key="6">
    <source>
        <dbReference type="Proteomes" id="UP001597158"/>
    </source>
</evidence>